<name>A0A6V0DLM9_9STRA</name>
<evidence type="ECO:0000313" key="3">
    <source>
        <dbReference type="EMBL" id="CAE0730292.1"/>
    </source>
</evidence>
<protein>
    <submittedName>
        <fullName evidence="2">Uncharacterized protein</fullName>
    </submittedName>
</protein>
<feature type="compositionally biased region" description="Basic and acidic residues" evidence="1">
    <location>
        <begin position="14"/>
        <end position="30"/>
    </location>
</feature>
<feature type="region of interest" description="Disordered" evidence="1">
    <location>
        <begin position="1"/>
        <end position="111"/>
    </location>
</feature>
<evidence type="ECO:0000313" key="2">
    <source>
        <dbReference type="EMBL" id="CAE0730291.1"/>
    </source>
</evidence>
<dbReference type="AlphaFoldDB" id="A0A6V0DLM9"/>
<organism evidence="2">
    <name type="scientific">Pseudo-nitzschia australis</name>
    <dbReference type="NCBI Taxonomy" id="44445"/>
    <lineage>
        <taxon>Eukaryota</taxon>
        <taxon>Sar</taxon>
        <taxon>Stramenopiles</taxon>
        <taxon>Ochrophyta</taxon>
        <taxon>Bacillariophyta</taxon>
        <taxon>Bacillariophyceae</taxon>
        <taxon>Bacillariophycidae</taxon>
        <taxon>Bacillariales</taxon>
        <taxon>Bacillariaceae</taxon>
        <taxon>Pseudo-nitzschia</taxon>
    </lineage>
</organism>
<feature type="compositionally biased region" description="Polar residues" evidence="1">
    <location>
        <begin position="87"/>
        <end position="101"/>
    </location>
</feature>
<proteinExistence type="predicted"/>
<evidence type="ECO:0000256" key="1">
    <source>
        <dbReference type="SAM" id="MobiDB-lite"/>
    </source>
</evidence>
<sequence>MVDGKGSSVSSGPFEDRSPEHSRKYRDGFRNRLLRLRQYNASSTQGEVEETEARDGQSKEILKPTQSLIKPPLSSREKQRIVRSKSYKGNTETVASSSKPTGNRRDGNDNLMRHHFPLPQEMIRENEKISPPNHTISNSIISLAERRDEEKPRASFHVRISIGYMTGLKIDKVNKRTKQPTNNRITVGFVELASSGKYTALSQPLLTNVEEKVKTSKILWANQRDGEDVSKSKARRRLHFSLQLEREDVRDENEDVAFKSQASFAPEVVKLLVGLKCGDERIPLGIAKLVVNGKEIVEQKIDLVVLPIPCPANGPKGKRSIFGKKQMNTFIDGDLTYKLSQSATLRVKAEIKIGSPGQDGAEIWGNEESSCTTKWTFDAGSALYCSSPPTCGLNFSTAPVPPVKGVDEKTRSKKFFKQKPQIAERIENSIHTGSIVSPHGGLQQAHRVPVPFISTDSSNELVSVLSGMSDTGCDSSWSCSPICCGHETSMSKTRYGRLFPGSFSFESSQVLENELDFSNNESRAFDVCAESSWNYARTFLSGNTTQTNKYRRPSTMVEETDGGANDDFVHLGVSVETSEESI</sequence>
<dbReference type="EMBL" id="HBIX01035289">
    <property type="protein sequence ID" value="CAE0730292.1"/>
    <property type="molecule type" value="Transcribed_RNA"/>
</dbReference>
<reference evidence="2" key="1">
    <citation type="submission" date="2021-01" db="EMBL/GenBank/DDBJ databases">
        <authorList>
            <person name="Corre E."/>
            <person name="Pelletier E."/>
            <person name="Niang G."/>
            <person name="Scheremetjew M."/>
            <person name="Finn R."/>
            <person name="Kale V."/>
            <person name="Holt S."/>
            <person name="Cochrane G."/>
            <person name="Meng A."/>
            <person name="Brown T."/>
            <person name="Cohen L."/>
        </authorList>
    </citation>
    <scope>NUCLEOTIDE SEQUENCE</scope>
    <source>
        <strain evidence="2">10249 10 AB</strain>
    </source>
</reference>
<accession>A0A6V0DLM9</accession>
<dbReference type="EMBL" id="HBIX01035288">
    <property type="protein sequence ID" value="CAE0730291.1"/>
    <property type="molecule type" value="Transcribed_RNA"/>
</dbReference>
<feature type="compositionally biased region" description="Basic and acidic residues" evidence="1">
    <location>
        <begin position="51"/>
        <end position="62"/>
    </location>
</feature>
<gene>
    <name evidence="2" type="ORF">PAUS00366_LOCUS23077</name>
    <name evidence="3" type="ORF">PAUS00366_LOCUS23078</name>
</gene>